<reference evidence="2 3" key="1">
    <citation type="submission" date="2019-02" db="EMBL/GenBank/DDBJ databases">
        <title>Deep-cultivation of Planctomycetes and their phenomic and genomic characterization uncovers novel biology.</title>
        <authorList>
            <person name="Wiegand S."/>
            <person name="Jogler M."/>
            <person name="Boedeker C."/>
            <person name="Pinto D."/>
            <person name="Vollmers J."/>
            <person name="Rivas-Marin E."/>
            <person name="Kohn T."/>
            <person name="Peeters S.H."/>
            <person name="Heuer A."/>
            <person name="Rast P."/>
            <person name="Oberbeckmann S."/>
            <person name="Bunk B."/>
            <person name="Jeske O."/>
            <person name="Meyerdierks A."/>
            <person name="Storesund J.E."/>
            <person name="Kallscheuer N."/>
            <person name="Luecker S."/>
            <person name="Lage O.M."/>
            <person name="Pohl T."/>
            <person name="Merkel B.J."/>
            <person name="Hornburger P."/>
            <person name="Mueller R.-W."/>
            <person name="Bruemmer F."/>
            <person name="Labrenz M."/>
            <person name="Spormann A.M."/>
            <person name="Op den Camp H."/>
            <person name="Overmann J."/>
            <person name="Amann R."/>
            <person name="Jetten M.S.M."/>
            <person name="Mascher T."/>
            <person name="Medema M.H."/>
            <person name="Devos D.P."/>
            <person name="Kaster A.-K."/>
            <person name="Ovreas L."/>
            <person name="Rohde M."/>
            <person name="Galperin M.Y."/>
            <person name="Jogler C."/>
        </authorList>
    </citation>
    <scope>NUCLEOTIDE SEQUENCE [LARGE SCALE GENOMIC DNA]</scope>
    <source>
        <strain evidence="2 3">Pla133</strain>
    </source>
</reference>
<dbReference type="RefSeq" id="WP_419191837.1">
    <property type="nucleotide sequence ID" value="NZ_CP036287.1"/>
</dbReference>
<sequence length="218" mass="23753">MQRVLEPEVMDTAEEADEYDAMDHTEPNRGFVARLVELGAGGSMLDVGCGPGHVAVMVCDEIAEGSVLGVDLAQTMLTHAERHRSKSPHAERLSFRLADAKGLPFADGEFDTVYSNTILHHIPDPRPFLSELRRVLKPGGVLLVRDLFRPDDIERADELVALHAAGANPNQQALFHASLCAAFTPNELRALADESGLADAEIVVDTDRHMSLQLRRGA</sequence>
<gene>
    <name evidence="2" type="primary">rebM_6</name>
    <name evidence="2" type="ORF">Pla133_45110</name>
</gene>
<keyword evidence="3" id="KW-1185">Reference proteome</keyword>
<keyword evidence="2" id="KW-0808">Transferase</keyword>
<proteinExistence type="predicted"/>
<evidence type="ECO:0000313" key="3">
    <source>
        <dbReference type="Proteomes" id="UP000316921"/>
    </source>
</evidence>
<feature type="domain" description="Methyltransferase type 11" evidence="1">
    <location>
        <begin position="45"/>
        <end position="143"/>
    </location>
</feature>
<dbReference type="InterPro" id="IPR013216">
    <property type="entry name" value="Methyltransf_11"/>
</dbReference>
<name>A0A518BQY6_9BACT</name>
<dbReference type="Pfam" id="PF08241">
    <property type="entry name" value="Methyltransf_11"/>
    <property type="match status" value="1"/>
</dbReference>
<dbReference type="CDD" id="cd02440">
    <property type="entry name" value="AdoMet_MTases"/>
    <property type="match status" value="1"/>
</dbReference>
<dbReference type="InterPro" id="IPR029063">
    <property type="entry name" value="SAM-dependent_MTases_sf"/>
</dbReference>
<dbReference type="EMBL" id="CP036287">
    <property type="protein sequence ID" value="QDU69392.1"/>
    <property type="molecule type" value="Genomic_DNA"/>
</dbReference>
<dbReference type="AlphaFoldDB" id="A0A518BQY6"/>
<dbReference type="Proteomes" id="UP000316921">
    <property type="component" value="Chromosome"/>
</dbReference>
<protein>
    <submittedName>
        <fullName evidence="2">Demethylrebeccamycin-D-glucose O-methyltransferase</fullName>
        <ecNumber evidence="2">2.1.1.164</ecNumber>
    </submittedName>
</protein>
<dbReference type="GO" id="GO:0032259">
    <property type="term" value="P:methylation"/>
    <property type="evidence" value="ECO:0007669"/>
    <property type="project" value="UniProtKB-KW"/>
</dbReference>
<evidence type="ECO:0000313" key="2">
    <source>
        <dbReference type="EMBL" id="QDU69392.1"/>
    </source>
</evidence>
<dbReference type="KEGG" id="pbap:Pla133_45110"/>
<organism evidence="2 3">
    <name type="scientific">Engelhardtia mirabilis</name>
    <dbReference type="NCBI Taxonomy" id="2528011"/>
    <lineage>
        <taxon>Bacteria</taxon>
        <taxon>Pseudomonadati</taxon>
        <taxon>Planctomycetota</taxon>
        <taxon>Planctomycetia</taxon>
        <taxon>Planctomycetia incertae sedis</taxon>
        <taxon>Engelhardtia</taxon>
    </lineage>
</organism>
<accession>A0A518BQY6</accession>
<dbReference type="GO" id="GO:0102082">
    <property type="term" value="F:demethylrebeccamycin--D-glucose O-methyltransferase activity"/>
    <property type="evidence" value="ECO:0007669"/>
    <property type="project" value="UniProtKB-EC"/>
</dbReference>
<evidence type="ECO:0000259" key="1">
    <source>
        <dbReference type="Pfam" id="PF08241"/>
    </source>
</evidence>
<dbReference type="PANTHER" id="PTHR43591">
    <property type="entry name" value="METHYLTRANSFERASE"/>
    <property type="match status" value="1"/>
</dbReference>
<dbReference type="SUPFAM" id="SSF53335">
    <property type="entry name" value="S-adenosyl-L-methionine-dependent methyltransferases"/>
    <property type="match status" value="1"/>
</dbReference>
<dbReference type="Gene3D" id="3.40.50.150">
    <property type="entry name" value="Vaccinia Virus protein VP39"/>
    <property type="match status" value="1"/>
</dbReference>
<keyword evidence="2" id="KW-0489">Methyltransferase</keyword>
<dbReference type="EC" id="2.1.1.164" evidence="2"/>
<dbReference type="GO" id="GO:0008757">
    <property type="term" value="F:S-adenosylmethionine-dependent methyltransferase activity"/>
    <property type="evidence" value="ECO:0007669"/>
    <property type="project" value="InterPro"/>
</dbReference>